<keyword evidence="2" id="KW-1185">Reference proteome</keyword>
<evidence type="ECO:0000313" key="2">
    <source>
        <dbReference type="Proteomes" id="UP000187429"/>
    </source>
</evidence>
<dbReference type="EMBL" id="LSSM01004194">
    <property type="protein sequence ID" value="OMJ15594.1"/>
    <property type="molecule type" value="Genomic_DNA"/>
</dbReference>
<gene>
    <name evidence="1" type="ORF">AYI69_g8134</name>
</gene>
<dbReference type="Proteomes" id="UP000187429">
    <property type="component" value="Unassembled WGS sequence"/>
</dbReference>
<protein>
    <submittedName>
        <fullName evidence="1">Uncharacterized protein</fullName>
    </submittedName>
</protein>
<evidence type="ECO:0000313" key="1">
    <source>
        <dbReference type="EMBL" id="OMJ15594.1"/>
    </source>
</evidence>
<dbReference type="AlphaFoldDB" id="A0A1R1XLU8"/>
<accession>A0A1R1XLU8</accession>
<sequence length="108" mass="13273">MSRKYPYALLQITDKIIDRHKAVFRFCRQVQRNKHDHLWVIIEYRVVQVKPLHELYRRRLHFAAELERARIIAYFCYVVVYQQVLFMNSQKLDFFQRFARITALGLNI</sequence>
<name>A0A1R1XLU8_9FUNG</name>
<organism evidence="1 2">
    <name type="scientific">Smittium culicis</name>
    <dbReference type="NCBI Taxonomy" id="133412"/>
    <lineage>
        <taxon>Eukaryota</taxon>
        <taxon>Fungi</taxon>
        <taxon>Fungi incertae sedis</taxon>
        <taxon>Zoopagomycota</taxon>
        <taxon>Kickxellomycotina</taxon>
        <taxon>Harpellomycetes</taxon>
        <taxon>Harpellales</taxon>
        <taxon>Legeriomycetaceae</taxon>
        <taxon>Smittium</taxon>
    </lineage>
</organism>
<reference evidence="2" key="1">
    <citation type="submission" date="2017-01" db="EMBL/GenBank/DDBJ databases">
        <authorList>
            <person name="Wang Y."/>
            <person name="White M."/>
            <person name="Kvist S."/>
            <person name="Moncalvo J.-M."/>
        </authorList>
    </citation>
    <scope>NUCLEOTIDE SEQUENCE [LARGE SCALE GENOMIC DNA]</scope>
    <source>
        <strain evidence="2">ID-206-W2</strain>
    </source>
</reference>
<proteinExistence type="predicted"/>
<comment type="caution">
    <text evidence="1">The sequence shown here is derived from an EMBL/GenBank/DDBJ whole genome shotgun (WGS) entry which is preliminary data.</text>
</comment>